<reference evidence="2" key="1">
    <citation type="submission" date="2020-06" db="EMBL/GenBank/DDBJ databases">
        <authorList>
            <person name="Li T."/>
            <person name="Hu X."/>
            <person name="Zhang T."/>
            <person name="Song X."/>
            <person name="Zhang H."/>
            <person name="Dai N."/>
            <person name="Sheng W."/>
            <person name="Hou X."/>
            <person name="Wei L."/>
        </authorList>
    </citation>
    <scope>NUCLEOTIDE SEQUENCE</scope>
    <source>
        <strain evidence="2">KEN1</strain>
        <tissue evidence="2">Leaf</tissue>
    </source>
</reference>
<proteinExistence type="predicted"/>
<organism evidence="2">
    <name type="scientific">Sesamum latifolium</name>
    <dbReference type="NCBI Taxonomy" id="2727402"/>
    <lineage>
        <taxon>Eukaryota</taxon>
        <taxon>Viridiplantae</taxon>
        <taxon>Streptophyta</taxon>
        <taxon>Embryophyta</taxon>
        <taxon>Tracheophyta</taxon>
        <taxon>Spermatophyta</taxon>
        <taxon>Magnoliopsida</taxon>
        <taxon>eudicotyledons</taxon>
        <taxon>Gunneridae</taxon>
        <taxon>Pentapetalae</taxon>
        <taxon>asterids</taxon>
        <taxon>lamiids</taxon>
        <taxon>Lamiales</taxon>
        <taxon>Pedaliaceae</taxon>
        <taxon>Sesamum</taxon>
    </lineage>
</organism>
<sequence>MIDENMYRKSNHVLAQLVLLVYSRQKFLIVMDDVWTKDDRNKLQIALLKSNNDGKILITTHRVEVAQFANRDRLPHHFHLLTQDENLLWLKYETLSSRFDNCSACGLHEDSYTVSVLRKVLKTTWRILFVEVV</sequence>
<gene>
    <name evidence="2" type="ORF">Slati_3560000</name>
</gene>
<accession>A0AAW2UPD9</accession>
<comment type="caution">
    <text evidence="2">The sequence shown here is derived from an EMBL/GenBank/DDBJ whole genome shotgun (WGS) entry which is preliminary data.</text>
</comment>
<dbReference type="GO" id="GO:0043531">
    <property type="term" value="F:ADP binding"/>
    <property type="evidence" value="ECO:0007669"/>
    <property type="project" value="InterPro"/>
</dbReference>
<dbReference type="InterPro" id="IPR027417">
    <property type="entry name" value="P-loop_NTPase"/>
</dbReference>
<dbReference type="Gene3D" id="3.40.50.300">
    <property type="entry name" value="P-loop containing nucleotide triphosphate hydrolases"/>
    <property type="match status" value="1"/>
</dbReference>
<name>A0AAW2UPD9_9LAMI</name>
<dbReference type="EMBL" id="JACGWN010000012">
    <property type="protein sequence ID" value="KAL0417281.1"/>
    <property type="molecule type" value="Genomic_DNA"/>
</dbReference>
<evidence type="ECO:0000313" key="2">
    <source>
        <dbReference type="EMBL" id="KAL0417281.1"/>
    </source>
</evidence>
<dbReference type="Pfam" id="PF00931">
    <property type="entry name" value="NB-ARC"/>
    <property type="match status" value="1"/>
</dbReference>
<reference evidence="2" key="2">
    <citation type="journal article" date="2024" name="Plant">
        <title>Genomic evolution and insights into agronomic trait innovations of Sesamum species.</title>
        <authorList>
            <person name="Miao H."/>
            <person name="Wang L."/>
            <person name="Qu L."/>
            <person name="Liu H."/>
            <person name="Sun Y."/>
            <person name="Le M."/>
            <person name="Wang Q."/>
            <person name="Wei S."/>
            <person name="Zheng Y."/>
            <person name="Lin W."/>
            <person name="Duan Y."/>
            <person name="Cao H."/>
            <person name="Xiong S."/>
            <person name="Wang X."/>
            <person name="Wei L."/>
            <person name="Li C."/>
            <person name="Ma Q."/>
            <person name="Ju M."/>
            <person name="Zhao R."/>
            <person name="Li G."/>
            <person name="Mu C."/>
            <person name="Tian Q."/>
            <person name="Mei H."/>
            <person name="Zhang T."/>
            <person name="Gao T."/>
            <person name="Zhang H."/>
        </authorList>
    </citation>
    <scope>NUCLEOTIDE SEQUENCE</scope>
    <source>
        <strain evidence="2">KEN1</strain>
    </source>
</reference>
<evidence type="ECO:0000259" key="1">
    <source>
        <dbReference type="Pfam" id="PF00931"/>
    </source>
</evidence>
<protein>
    <recommendedName>
        <fullName evidence="1">NB-ARC domain-containing protein</fullName>
    </recommendedName>
</protein>
<dbReference type="SUPFAM" id="SSF52540">
    <property type="entry name" value="P-loop containing nucleoside triphosphate hydrolases"/>
    <property type="match status" value="1"/>
</dbReference>
<dbReference type="AlphaFoldDB" id="A0AAW2UPD9"/>
<feature type="domain" description="NB-ARC" evidence="1">
    <location>
        <begin position="9"/>
        <end position="91"/>
    </location>
</feature>
<dbReference type="InterPro" id="IPR002182">
    <property type="entry name" value="NB-ARC"/>
</dbReference>